<evidence type="ECO:0000256" key="11">
    <source>
        <dbReference type="ARBA" id="ARBA00023268"/>
    </source>
</evidence>
<evidence type="ECO:0000256" key="6">
    <source>
        <dbReference type="ARBA" id="ARBA00022722"/>
    </source>
</evidence>
<keyword evidence="2" id="KW-0507">mRNA processing</keyword>
<keyword evidence="17" id="KW-1185">Reference proteome</keyword>
<name>A0A369JKC1_HYPMA</name>
<keyword evidence="4" id="KW-0808">Transferase</keyword>
<evidence type="ECO:0000256" key="7">
    <source>
        <dbReference type="ARBA" id="ARBA00022750"/>
    </source>
</evidence>
<accession>A0A369JKC1</accession>
<organism evidence="16 17">
    <name type="scientific">Hypsizygus marmoreus</name>
    <name type="common">White beech mushroom</name>
    <name type="synonym">Agaricus marmoreus</name>
    <dbReference type="NCBI Taxonomy" id="39966"/>
    <lineage>
        <taxon>Eukaryota</taxon>
        <taxon>Fungi</taxon>
        <taxon>Dikarya</taxon>
        <taxon>Basidiomycota</taxon>
        <taxon>Agaricomycotina</taxon>
        <taxon>Agaricomycetes</taxon>
        <taxon>Agaricomycetidae</taxon>
        <taxon>Agaricales</taxon>
        <taxon>Tricholomatineae</taxon>
        <taxon>Lyophyllaceae</taxon>
        <taxon>Hypsizygus</taxon>
    </lineage>
</organism>
<reference evidence="16" key="1">
    <citation type="submission" date="2018-04" db="EMBL/GenBank/DDBJ databases">
        <title>Whole genome sequencing of Hypsizygus marmoreus.</title>
        <authorList>
            <person name="Choi I.-G."/>
            <person name="Min B."/>
            <person name="Kim J.-G."/>
            <person name="Kim S."/>
            <person name="Oh Y.-L."/>
            <person name="Kong W.-S."/>
            <person name="Park H."/>
            <person name="Jeong J."/>
            <person name="Song E.-S."/>
        </authorList>
    </citation>
    <scope>NUCLEOTIDE SEQUENCE [LARGE SCALE GENOMIC DNA]</scope>
    <source>
        <strain evidence="16">51987-8</strain>
    </source>
</reference>
<dbReference type="GO" id="GO:0006508">
    <property type="term" value="P:proteolysis"/>
    <property type="evidence" value="ECO:0007669"/>
    <property type="project" value="UniProtKB-KW"/>
</dbReference>
<evidence type="ECO:0000256" key="12">
    <source>
        <dbReference type="SAM" id="MobiDB-lite"/>
    </source>
</evidence>
<dbReference type="GO" id="GO:0003964">
    <property type="term" value="F:RNA-directed DNA polymerase activity"/>
    <property type="evidence" value="ECO:0007669"/>
    <property type="project" value="UniProtKB-KW"/>
</dbReference>
<evidence type="ECO:0000256" key="10">
    <source>
        <dbReference type="ARBA" id="ARBA00022918"/>
    </source>
</evidence>
<keyword evidence="7" id="KW-0064">Aspartyl protease</keyword>
<dbReference type="GO" id="GO:0004190">
    <property type="term" value="F:aspartic-type endopeptidase activity"/>
    <property type="evidence" value="ECO:0007669"/>
    <property type="project" value="UniProtKB-KW"/>
</dbReference>
<dbReference type="Pfam" id="PF17919">
    <property type="entry name" value="RT_RNaseH_2"/>
    <property type="match status" value="1"/>
</dbReference>
<dbReference type="SUPFAM" id="SSF50630">
    <property type="entry name" value="Acid proteases"/>
    <property type="match status" value="1"/>
</dbReference>
<dbReference type="GO" id="GO:0004519">
    <property type="term" value="F:endonuclease activity"/>
    <property type="evidence" value="ECO:0007669"/>
    <property type="project" value="UniProtKB-KW"/>
</dbReference>
<dbReference type="Gene3D" id="2.40.70.10">
    <property type="entry name" value="Acid Proteases"/>
    <property type="match status" value="1"/>
</dbReference>
<dbReference type="EC" id="2.7.7.49" evidence="1"/>
<keyword evidence="13" id="KW-1133">Transmembrane helix</keyword>
<keyword evidence="10" id="KW-0695">RNA-directed DNA polymerase</keyword>
<evidence type="ECO:0000313" key="16">
    <source>
        <dbReference type="EMBL" id="RDB19236.1"/>
    </source>
</evidence>
<dbReference type="FunFam" id="3.30.70.270:FF:000020">
    <property type="entry name" value="Transposon Tf2-6 polyprotein-like Protein"/>
    <property type="match status" value="1"/>
</dbReference>
<evidence type="ECO:0000256" key="9">
    <source>
        <dbReference type="ARBA" id="ARBA00022801"/>
    </source>
</evidence>
<dbReference type="SUPFAM" id="SSF56672">
    <property type="entry name" value="DNA/RNA polymerases"/>
    <property type="match status" value="1"/>
</dbReference>
<dbReference type="GO" id="GO:0003676">
    <property type="term" value="F:nucleic acid binding"/>
    <property type="evidence" value="ECO:0007669"/>
    <property type="project" value="InterPro"/>
</dbReference>
<dbReference type="EMBL" id="LUEZ02000080">
    <property type="protein sequence ID" value="RDB19236.1"/>
    <property type="molecule type" value="Genomic_DNA"/>
</dbReference>
<dbReference type="InterPro" id="IPR043128">
    <property type="entry name" value="Rev_trsase/Diguanyl_cyclase"/>
</dbReference>
<keyword evidence="8" id="KW-0255">Endonuclease</keyword>
<evidence type="ECO:0000256" key="2">
    <source>
        <dbReference type="ARBA" id="ARBA00022664"/>
    </source>
</evidence>
<sequence length="918" mass="101676">MRFRQKGHEREYPSNFLERRLRYHSFLFPDDADGPTTIARILRNAPTEWGNILSTESCPSIFVLLQTAKRMGESLTSSWQLAEDLRASTKLSQTSKSTSRYRNRSRNANNVENDSDSDNEDRSSVAVEDKSASYSHSKARGSGSSKKPSLKTPWPEGKTINGYTFSRDDSVESPRQPNGTCYICTSPKHFTRDCPHYGKWDSLRSAHLIDVDVDSDELANQDRMHIAMLAEINASRDDYTTCDPVNNEKEVHVVDAFQTGAFALHAHSHYGLNRNARRLIQHSPKGKAPERGRFSDASLAELTKKDKEEVPPPPAIVPAIKARAHPDGYGSLGTKALHIKARIASLGNNPIQARLDSGADITLMSEDYWEELLLPKPKEGLRIKLYQLTGQARVLGYVKTQLFAEATDGTIISFDLEAYVVRDMRVPLLIGEDFQTSYELGLKRYATGHCEVKVGCSDRIIPASSAQSVDLGFEIRRAYTAKSFIRTKTIRRGRVKAKGFGLDPPPVTAVSDVLIAAESVHNVKVSAAFDGREDWIIEKIIIGSEDTDIMAAPTTWINAAHPYLAIANPSKRPMYIRAGDIVGHLYDPADFADIPASEEERNKLAASAEALKTVVEGTLRVQDLATASPHSPSGPTDMLDDDQNWGPKTTALPDDDLTGDVAELVNLGPDIPDDVKPRLAQVSAIIDLARPRSIHDLQKFLGMAVYFSSYIPFYSLIAAPLFALLHKGSKWLWRAEQEIVFQQVKDALSNASVLGHLIQGSPYRLYTDASDVALGASLQQVQSILVADLKGTPAYDCLRKAWDAGSLPPCLVTGLVKEVNEMPSHTQSWGESFDDTTVYVERVIAYWSRTLSSAERNYSATEREALGAKEALVKFQPFIEGETVILVTDHAALQWARVYENANRRPNTLQCRPLIQAP</sequence>
<dbReference type="CDD" id="cd00303">
    <property type="entry name" value="retropepsin_like"/>
    <property type="match status" value="1"/>
</dbReference>
<dbReference type="Pfam" id="PF17917">
    <property type="entry name" value="RT_RNaseH"/>
    <property type="match status" value="1"/>
</dbReference>
<evidence type="ECO:0000256" key="3">
    <source>
        <dbReference type="ARBA" id="ARBA00022670"/>
    </source>
</evidence>
<feature type="domain" description="Reverse transcriptase/retrotransposon-derived protein RNase H-like" evidence="15">
    <location>
        <begin position="733"/>
        <end position="783"/>
    </location>
</feature>
<dbReference type="OrthoDB" id="3068303at2759"/>
<keyword evidence="3" id="KW-0645">Protease</keyword>
<feature type="region of interest" description="Disordered" evidence="12">
    <location>
        <begin position="624"/>
        <end position="656"/>
    </location>
</feature>
<evidence type="ECO:0000256" key="8">
    <source>
        <dbReference type="ARBA" id="ARBA00022759"/>
    </source>
</evidence>
<dbReference type="AlphaFoldDB" id="A0A369JKC1"/>
<evidence type="ECO:0000256" key="5">
    <source>
        <dbReference type="ARBA" id="ARBA00022695"/>
    </source>
</evidence>
<evidence type="ECO:0000256" key="1">
    <source>
        <dbReference type="ARBA" id="ARBA00012493"/>
    </source>
</evidence>
<keyword evidence="13" id="KW-0812">Transmembrane</keyword>
<evidence type="ECO:0000256" key="4">
    <source>
        <dbReference type="ARBA" id="ARBA00022679"/>
    </source>
</evidence>
<feature type="compositionally biased region" description="Low complexity" evidence="12">
    <location>
        <begin position="88"/>
        <end position="98"/>
    </location>
</feature>
<dbReference type="Gene3D" id="3.30.70.270">
    <property type="match status" value="1"/>
</dbReference>
<dbReference type="InterPro" id="IPR041577">
    <property type="entry name" value="RT_RNaseH_2"/>
</dbReference>
<comment type="caution">
    <text evidence="16">The sequence shown here is derived from an EMBL/GenBank/DDBJ whole genome shotgun (WGS) entry which is preliminary data.</text>
</comment>
<dbReference type="Proteomes" id="UP000076154">
    <property type="component" value="Unassembled WGS sequence"/>
</dbReference>
<evidence type="ECO:0000313" key="17">
    <source>
        <dbReference type="Proteomes" id="UP000076154"/>
    </source>
</evidence>
<dbReference type="InterPro" id="IPR036875">
    <property type="entry name" value="Znf_CCHC_sf"/>
</dbReference>
<dbReference type="STRING" id="39966.A0A369JKC1"/>
<evidence type="ECO:0000259" key="15">
    <source>
        <dbReference type="Pfam" id="PF17919"/>
    </source>
</evidence>
<dbReference type="SUPFAM" id="SSF57756">
    <property type="entry name" value="Retrovirus zinc finger-like domains"/>
    <property type="match status" value="1"/>
</dbReference>
<dbReference type="InterPro" id="IPR021109">
    <property type="entry name" value="Peptidase_aspartic_dom_sf"/>
</dbReference>
<gene>
    <name evidence="16" type="primary">TY3B-G_7</name>
    <name evidence="16" type="ORF">Hypma_013491</name>
</gene>
<evidence type="ECO:0000256" key="13">
    <source>
        <dbReference type="SAM" id="Phobius"/>
    </source>
</evidence>
<proteinExistence type="predicted"/>
<dbReference type="InterPro" id="IPR050951">
    <property type="entry name" value="Retrovirus_Pol_polyprotein"/>
</dbReference>
<dbReference type="GO" id="GO:0008270">
    <property type="term" value="F:zinc ion binding"/>
    <property type="evidence" value="ECO:0007669"/>
    <property type="project" value="InterPro"/>
</dbReference>
<feature type="compositionally biased region" description="Polar residues" evidence="12">
    <location>
        <begin position="132"/>
        <end position="147"/>
    </location>
</feature>
<dbReference type="InParanoid" id="A0A369JKC1"/>
<dbReference type="InterPro" id="IPR043502">
    <property type="entry name" value="DNA/RNA_pol_sf"/>
</dbReference>
<keyword evidence="9" id="KW-0378">Hydrolase</keyword>
<protein>
    <recommendedName>
        <fullName evidence="1">RNA-directed DNA polymerase</fullName>
        <ecNumber evidence="1">2.7.7.49</ecNumber>
    </recommendedName>
</protein>
<feature type="transmembrane region" description="Helical" evidence="13">
    <location>
        <begin position="700"/>
        <end position="725"/>
    </location>
</feature>
<feature type="region of interest" description="Disordered" evidence="12">
    <location>
        <begin position="88"/>
        <end position="176"/>
    </location>
</feature>
<dbReference type="PANTHER" id="PTHR37984">
    <property type="entry name" value="PROTEIN CBG26694"/>
    <property type="match status" value="1"/>
</dbReference>
<dbReference type="InterPro" id="IPR041373">
    <property type="entry name" value="RT_RNaseH"/>
</dbReference>
<evidence type="ECO:0000259" key="14">
    <source>
        <dbReference type="Pfam" id="PF17917"/>
    </source>
</evidence>
<keyword evidence="11" id="KW-0511">Multifunctional enzyme</keyword>
<keyword evidence="5" id="KW-0548">Nucleotidyltransferase</keyword>
<dbReference type="PANTHER" id="PTHR37984:SF5">
    <property type="entry name" value="PROTEIN NYNRIN-LIKE"/>
    <property type="match status" value="1"/>
</dbReference>
<feature type="domain" description="Reverse transcriptase RNase H-like" evidence="14">
    <location>
        <begin position="841"/>
        <end position="905"/>
    </location>
</feature>
<feature type="compositionally biased region" description="Basic and acidic residues" evidence="12">
    <location>
        <begin position="120"/>
        <end position="131"/>
    </location>
</feature>
<keyword evidence="13" id="KW-0472">Membrane</keyword>
<keyword evidence="6" id="KW-0540">Nuclease</keyword>
<dbReference type="GO" id="GO:0006397">
    <property type="term" value="P:mRNA processing"/>
    <property type="evidence" value="ECO:0007669"/>
    <property type="project" value="UniProtKB-KW"/>
</dbReference>